<dbReference type="AlphaFoldDB" id="A0A9P9J376"/>
<dbReference type="PANTHER" id="PTHR33112">
    <property type="entry name" value="DOMAIN PROTEIN, PUTATIVE-RELATED"/>
    <property type="match status" value="1"/>
</dbReference>
<feature type="domain" description="Heterokaryon incompatibility" evidence="1">
    <location>
        <begin position="59"/>
        <end position="206"/>
    </location>
</feature>
<feature type="non-terminal residue" evidence="2">
    <location>
        <position position="359"/>
    </location>
</feature>
<evidence type="ECO:0000259" key="1">
    <source>
        <dbReference type="Pfam" id="PF06985"/>
    </source>
</evidence>
<name>A0A9P9J376_9HYPO</name>
<dbReference type="EMBL" id="JAGMUU010000014">
    <property type="protein sequence ID" value="KAH7139654.1"/>
    <property type="molecule type" value="Genomic_DNA"/>
</dbReference>
<sequence>METLAFFRGCLSECLAQHSACSLAVFTAQQAWYPTRLIHVQQHKVRLVETSQGDLFGPYATLSHCWGGAEILKLEKQTLSMFKDGIPLPQLPKTFQDAIQVARCLEVSYIWIDSLCIIQDSDEDWQREAGTMADVYRRALCNLAATRAVNSFGGLFTDRNPALLSSNVVDIDNGALQGRFRLIDEEYFVQEIDDAQLNRRAWVAQERMLSPRIIHFASDQVFWDCAHLTACESLPRGTSVWLTSSRTQMRMGCKQGSHFLTASDSLDQGLGQWARIVNAYSACSLTQIGDKLIAVAGLAEHMRGEMGIEYCAGLWRSRMEIQLAWFVKDVQPGANARNELAPSWSWVSINGAVDMQQVD</sequence>
<gene>
    <name evidence="2" type="ORF">B0J13DRAFT_447895</name>
</gene>
<evidence type="ECO:0000313" key="3">
    <source>
        <dbReference type="Proteomes" id="UP000717696"/>
    </source>
</evidence>
<dbReference type="Proteomes" id="UP000717696">
    <property type="component" value="Unassembled WGS sequence"/>
</dbReference>
<dbReference type="InterPro" id="IPR010730">
    <property type="entry name" value="HET"/>
</dbReference>
<protein>
    <submittedName>
        <fullName evidence="2">Heterokaryon incompatibility protein-domain-containing protein</fullName>
    </submittedName>
</protein>
<dbReference type="PANTHER" id="PTHR33112:SF10">
    <property type="entry name" value="TOL"/>
    <property type="match status" value="1"/>
</dbReference>
<reference evidence="2" key="1">
    <citation type="journal article" date="2021" name="Nat. Commun.">
        <title>Genetic determinants of endophytism in the Arabidopsis root mycobiome.</title>
        <authorList>
            <person name="Mesny F."/>
            <person name="Miyauchi S."/>
            <person name="Thiergart T."/>
            <person name="Pickel B."/>
            <person name="Atanasova L."/>
            <person name="Karlsson M."/>
            <person name="Huettel B."/>
            <person name="Barry K.W."/>
            <person name="Haridas S."/>
            <person name="Chen C."/>
            <person name="Bauer D."/>
            <person name="Andreopoulos W."/>
            <person name="Pangilinan J."/>
            <person name="LaButti K."/>
            <person name="Riley R."/>
            <person name="Lipzen A."/>
            <person name="Clum A."/>
            <person name="Drula E."/>
            <person name="Henrissat B."/>
            <person name="Kohler A."/>
            <person name="Grigoriev I.V."/>
            <person name="Martin F.M."/>
            <person name="Hacquard S."/>
        </authorList>
    </citation>
    <scope>NUCLEOTIDE SEQUENCE</scope>
    <source>
        <strain evidence="2">MPI-CAGE-AT-0021</strain>
    </source>
</reference>
<accession>A0A9P9J376</accession>
<comment type="caution">
    <text evidence="2">The sequence shown here is derived from an EMBL/GenBank/DDBJ whole genome shotgun (WGS) entry which is preliminary data.</text>
</comment>
<dbReference type="Pfam" id="PF06985">
    <property type="entry name" value="HET"/>
    <property type="match status" value="1"/>
</dbReference>
<organism evidence="2 3">
    <name type="scientific">Dactylonectria estremocensis</name>
    <dbReference type="NCBI Taxonomy" id="1079267"/>
    <lineage>
        <taxon>Eukaryota</taxon>
        <taxon>Fungi</taxon>
        <taxon>Dikarya</taxon>
        <taxon>Ascomycota</taxon>
        <taxon>Pezizomycotina</taxon>
        <taxon>Sordariomycetes</taxon>
        <taxon>Hypocreomycetidae</taxon>
        <taxon>Hypocreales</taxon>
        <taxon>Nectriaceae</taxon>
        <taxon>Dactylonectria</taxon>
    </lineage>
</organism>
<keyword evidence="3" id="KW-1185">Reference proteome</keyword>
<dbReference type="OrthoDB" id="5362512at2759"/>
<evidence type="ECO:0000313" key="2">
    <source>
        <dbReference type="EMBL" id="KAH7139654.1"/>
    </source>
</evidence>
<proteinExistence type="predicted"/>